<dbReference type="GO" id="GO:0005737">
    <property type="term" value="C:cytoplasm"/>
    <property type="evidence" value="ECO:0007669"/>
    <property type="project" value="TreeGrafter"/>
</dbReference>
<dbReference type="InterPro" id="IPR016156">
    <property type="entry name" value="FAD/NAD-linked_Rdtase_dimer_sf"/>
</dbReference>
<organism evidence="7 8">
    <name type="scientific">Variovorax gossypii</name>
    <dbReference type="NCBI Taxonomy" id="1679495"/>
    <lineage>
        <taxon>Bacteria</taxon>
        <taxon>Pseudomonadati</taxon>
        <taxon>Pseudomonadota</taxon>
        <taxon>Betaproteobacteria</taxon>
        <taxon>Burkholderiales</taxon>
        <taxon>Comamonadaceae</taxon>
        <taxon>Variovorax</taxon>
    </lineage>
</organism>
<dbReference type="InterPro" id="IPR028202">
    <property type="entry name" value="Reductase_C"/>
</dbReference>
<dbReference type="SUPFAM" id="SSF51905">
    <property type="entry name" value="FAD/NAD(P)-binding domain"/>
    <property type="match status" value="1"/>
</dbReference>
<evidence type="ECO:0000259" key="6">
    <source>
        <dbReference type="Pfam" id="PF14759"/>
    </source>
</evidence>
<evidence type="ECO:0000256" key="1">
    <source>
        <dbReference type="ARBA" id="ARBA00001974"/>
    </source>
</evidence>
<dbReference type="Gene3D" id="3.50.50.60">
    <property type="entry name" value="FAD/NAD(P)-binding domain"/>
    <property type="match status" value="2"/>
</dbReference>
<dbReference type="PRINTS" id="PR00368">
    <property type="entry name" value="FADPNR"/>
</dbReference>
<dbReference type="EMBL" id="RXOE01000012">
    <property type="protein sequence ID" value="RTQ30624.1"/>
    <property type="molecule type" value="Genomic_DNA"/>
</dbReference>
<dbReference type="InterPro" id="IPR023753">
    <property type="entry name" value="FAD/NAD-binding_dom"/>
</dbReference>
<dbReference type="RefSeq" id="WP_126473699.1">
    <property type="nucleotide sequence ID" value="NZ_RXOE01000012.1"/>
</dbReference>
<dbReference type="InterPro" id="IPR050446">
    <property type="entry name" value="FAD-oxidoreductase/Apoptosis"/>
</dbReference>
<reference evidence="7 8" key="1">
    <citation type="submission" date="2018-12" db="EMBL/GenBank/DDBJ databases">
        <title>The genome of Variovorax gossypii DSM 100435.</title>
        <authorList>
            <person name="Gao J."/>
            <person name="Sun J."/>
        </authorList>
    </citation>
    <scope>NUCLEOTIDE SEQUENCE [LARGE SCALE GENOMIC DNA]</scope>
    <source>
        <strain evidence="7 8">DSM 100435</strain>
    </source>
</reference>
<feature type="domain" description="Reductase C-terminal" evidence="6">
    <location>
        <begin position="322"/>
        <end position="404"/>
    </location>
</feature>
<feature type="domain" description="FAD/NAD(P)-binding" evidence="5">
    <location>
        <begin position="6"/>
        <end position="303"/>
    </location>
</feature>
<evidence type="ECO:0000256" key="4">
    <source>
        <dbReference type="ARBA" id="ARBA00023002"/>
    </source>
</evidence>
<dbReference type="SUPFAM" id="SSF55424">
    <property type="entry name" value="FAD/NAD-linked reductases, dimerisation (C-terminal) domain"/>
    <property type="match status" value="1"/>
</dbReference>
<gene>
    <name evidence="7" type="ORF">EJP69_28465</name>
</gene>
<protein>
    <submittedName>
        <fullName evidence="7">Pyridine nucleotide-disulfide oxidoreductase</fullName>
    </submittedName>
</protein>
<dbReference type="PRINTS" id="PR00411">
    <property type="entry name" value="PNDRDTASEI"/>
</dbReference>
<dbReference type="InterPro" id="IPR036188">
    <property type="entry name" value="FAD/NAD-bd_sf"/>
</dbReference>
<dbReference type="OrthoDB" id="9769238at2"/>
<comment type="cofactor">
    <cofactor evidence="1">
        <name>FAD</name>
        <dbReference type="ChEBI" id="CHEBI:57692"/>
    </cofactor>
</comment>
<dbReference type="Proteomes" id="UP000267418">
    <property type="component" value="Unassembled WGS sequence"/>
</dbReference>
<dbReference type="PANTHER" id="PTHR43557:SF2">
    <property type="entry name" value="RIESKE DOMAIN-CONTAINING PROTEIN-RELATED"/>
    <property type="match status" value="1"/>
</dbReference>
<evidence type="ECO:0000313" key="7">
    <source>
        <dbReference type="EMBL" id="RTQ30624.1"/>
    </source>
</evidence>
<dbReference type="Pfam" id="PF14759">
    <property type="entry name" value="Reductase_C"/>
    <property type="match status" value="1"/>
</dbReference>
<evidence type="ECO:0000313" key="8">
    <source>
        <dbReference type="Proteomes" id="UP000267418"/>
    </source>
</evidence>
<proteinExistence type="predicted"/>
<comment type="caution">
    <text evidence="7">The sequence shown here is derived from an EMBL/GenBank/DDBJ whole genome shotgun (WGS) entry which is preliminary data.</text>
</comment>
<dbReference type="GO" id="GO:0016651">
    <property type="term" value="F:oxidoreductase activity, acting on NAD(P)H"/>
    <property type="evidence" value="ECO:0007669"/>
    <property type="project" value="TreeGrafter"/>
</dbReference>
<keyword evidence="2" id="KW-0285">Flavoprotein</keyword>
<dbReference type="AlphaFoldDB" id="A0A431TD81"/>
<dbReference type="Pfam" id="PF07992">
    <property type="entry name" value="Pyr_redox_2"/>
    <property type="match status" value="1"/>
</dbReference>
<dbReference type="Gene3D" id="3.30.390.30">
    <property type="match status" value="1"/>
</dbReference>
<keyword evidence="4" id="KW-0560">Oxidoreductase</keyword>
<evidence type="ECO:0000256" key="2">
    <source>
        <dbReference type="ARBA" id="ARBA00022630"/>
    </source>
</evidence>
<evidence type="ECO:0000259" key="5">
    <source>
        <dbReference type="Pfam" id="PF07992"/>
    </source>
</evidence>
<name>A0A431TD81_9BURK</name>
<accession>A0A431TD81</accession>
<dbReference type="PANTHER" id="PTHR43557">
    <property type="entry name" value="APOPTOSIS-INDUCING FACTOR 1"/>
    <property type="match status" value="1"/>
</dbReference>
<keyword evidence="3" id="KW-0274">FAD</keyword>
<keyword evidence="8" id="KW-1185">Reference proteome</keyword>
<evidence type="ECO:0000256" key="3">
    <source>
        <dbReference type="ARBA" id="ARBA00022827"/>
    </source>
</evidence>
<sequence>MTSPGVVIVGAGQAAAVAAHALREHGYRGRITMLGRERHKPYERPPLSKAVLVAAEEPSLGVFSQDAWELGDIDLRSSSDAVALDLSKRQVRLAGGQVLPYEMCLLATGGEARTLASAPAGRSHVHYVRTLDDARRLRAALQGKPRVAILGGGFLGLEIASSALSAGAAVSVVERAKSLLDRFLPPEASAWLESGLRQAGARLLLGTALEGVDPLPDGRMRLSTHAGDLEADEIVVAIGLSPNDALARDAGLEIAAGGGVLVDAQCRTSDEHVFACGDCTSQQRPGHATPTRLESWQNANEQARTAAAAMLGATSPAPAVPWFWTDQGRHNIQMLGLPAPGLEYVRRGDPATGKVLWIGHRGAVPLHGVAINAGADLRAIRPLFEQRQPVLLDEFQRDATDLRAWAKQMRGGAPSTVQPHLRA</sequence>